<evidence type="ECO:0000313" key="3">
    <source>
        <dbReference type="Proteomes" id="UP000035301"/>
    </source>
</evidence>
<feature type="region of interest" description="Disordered" evidence="1">
    <location>
        <begin position="1"/>
        <end position="68"/>
    </location>
</feature>
<sequence length="106" mass="11715">MTGTSGTVRRRRSKAAAPRPPVRSRSRSTTSIPPPDTAAKPFSGRSQWINSTSRPHSRSISPRLPGLFPINSTRKGSLMVSLASRAGTCPYRCRFRFPGRRRPPRA</sequence>
<gene>
    <name evidence="2" type="ORF">SZ63_03930</name>
</gene>
<protein>
    <submittedName>
        <fullName evidence="2">Uncharacterized protein</fullName>
    </submittedName>
</protein>
<dbReference type="AlphaFoldDB" id="A0A0H1R674"/>
<evidence type="ECO:0000256" key="1">
    <source>
        <dbReference type="SAM" id="MobiDB-lite"/>
    </source>
</evidence>
<name>A0A0H1R674_9EURY</name>
<keyword evidence="3" id="KW-1185">Reference proteome</keyword>
<dbReference type="Proteomes" id="UP000035301">
    <property type="component" value="Unassembled WGS sequence"/>
</dbReference>
<organism evidence="2 3">
    <name type="scientific">Methanoculleus sediminis</name>
    <dbReference type="NCBI Taxonomy" id="1550566"/>
    <lineage>
        <taxon>Archaea</taxon>
        <taxon>Methanobacteriati</taxon>
        <taxon>Methanobacteriota</taxon>
        <taxon>Stenosarchaea group</taxon>
        <taxon>Methanomicrobia</taxon>
        <taxon>Methanomicrobiales</taxon>
        <taxon>Methanomicrobiaceae</taxon>
        <taxon>Methanoculleus</taxon>
    </lineage>
</organism>
<accession>A0A0H1R674</accession>
<feature type="compositionally biased region" description="Polar residues" evidence="1">
    <location>
        <begin position="44"/>
        <end position="60"/>
    </location>
</feature>
<comment type="caution">
    <text evidence="2">The sequence shown here is derived from an EMBL/GenBank/DDBJ whole genome shotgun (WGS) entry which is preliminary data.</text>
</comment>
<reference evidence="2 3" key="1">
    <citation type="journal article" date="2015" name="Int. J. Syst. Evol. Microbiol.">
        <title>Methanoculleus sediminis sp. nov., a methanogen from sediments near a submarine mud volcano.</title>
        <authorList>
            <person name="Chen S.C."/>
            <person name="Chen M.F."/>
            <person name="Lai M.C."/>
            <person name="Weng C.Y."/>
            <person name="Wu S.Y."/>
            <person name="Lin S."/>
            <person name="Yang T.F."/>
            <person name="Chen P.C."/>
        </authorList>
    </citation>
    <scope>NUCLEOTIDE SEQUENCE [LARGE SCALE GENOMIC DNA]</scope>
    <source>
        <strain evidence="2 3">S3Fa</strain>
    </source>
</reference>
<dbReference type="EMBL" id="JXOJ01000002">
    <property type="protein sequence ID" value="KLK88207.1"/>
    <property type="molecule type" value="Genomic_DNA"/>
</dbReference>
<evidence type="ECO:0000313" key="2">
    <source>
        <dbReference type="EMBL" id="KLK88207.1"/>
    </source>
</evidence>
<proteinExistence type="predicted"/>